<feature type="compositionally biased region" description="Basic and acidic residues" evidence="1">
    <location>
        <begin position="111"/>
        <end position="128"/>
    </location>
</feature>
<comment type="caution">
    <text evidence="2">The sequence shown here is derived from an EMBL/GenBank/DDBJ whole genome shotgun (WGS) entry which is preliminary data.</text>
</comment>
<sequence>MNEVCFGEQEAARYRRRGGRTVGSKEAALCLSGLPNWERGRGEVYYRTMDCHNSWYKIIEMRRHVDKVREARAPLGQAQNQKDQKLLIHREPSNRPNHQPELYALYGQKANGRDHLKQRYEHDTKANP</sequence>
<dbReference type="Proteomes" id="UP001497480">
    <property type="component" value="Unassembled WGS sequence"/>
</dbReference>
<proteinExistence type="predicted"/>
<feature type="compositionally biased region" description="Basic and acidic residues" evidence="1">
    <location>
        <begin position="82"/>
        <end position="93"/>
    </location>
</feature>
<evidence type="ECO:0000313" key="2">
    <source>
        <dbReference type="EMBL" id="CAL0312828.1"/>
    </source>
</evidence>
<name>A0AAV1WU78_LUPLU</name>
<protein>
    <submittedName>
        <fullName evidence="2">Uncharacterized protein</fullName>
    </submittedName>
</protein>
<dbReference type="EMBL" id="CAXHTB010000009">
    <property type="protein sequence ID" value="CAL0312828.1"/>
    <property type="molecule type" value="Genomic_DNA"/>
</dbReference>
<feature type="region of interest" description="Disordered" evidence="1">
    <location>
        <begin position="73"/>
        <end position="128"/>
    </location>
</feature>
<evidence type="ECO:0000313" key="3">
    <source>
        <dbReference type="Proteomes" id="UP001497480"/>
    </source>
</evidence>
<evidence type="ECO:0000256" key="1">
    <source>
        <dbReference type="SAM" id="MobiDB-lite"/>
    </source>
</evidence>
<dbReference type="AlphaFoldDB" id="A0AAV1WU78"/>
<reference evidence="2 3" key="1">
    <citation type="submission" date="2024-03" db="EMBL/GenBank/DDBJ databases">
        <authorList>
            <person name="Martinez-Hernandez J."/>
        </authorList>
    </citation>
    <scope>NUCLEOTIDE SEQUENCE [LARGE SCALE GENOMIC DNA]</scope>
</reference>
<keyword evidence="3" id="KW-1185">Reference proteome</keyword>
<accession>A0AAV1WU78</accession>
<gene>
    <name evidence="2" type="ORF">LLUT_LOCUS13888</name>
</gene>
<organism evidence="2 3">
    <name type="scientific">Lupinus luteus</name>
    <name type="common">European yellow lupine</name>
    <dbReference type="NCBI Taxonomy" id="3873"/>
    <lineage>
        <taxon>Eukaryota</taxon>
        <taxon>Viridiplantae</taxon>
        <taxon>Streptophyta</taxon>
        <taxon>Embryophyta</taxon>
        <taxon>Tracheophyta</taxon>
        <taxon>Spermatophyta</taxon>
        <taxon>Magnoliopsida</taxon>
        <taxon>eudicotyledons</taxon>
        <taxon>Gunneridae</taxon>
        <taxon>Pentapetalae</taxon>
        <taxon>rosids</taxon>
        <taxon>fabids</taxon>
        <taxon>Fabales</taxon>
        <taxon>Fabaceae</taxon>
        <taxon>Papilionoideae</taxon>
        <taxon>50 kb inversion clade</taxon>
        <taxon>genistoids sensu lato</taxon>
        <taxon>core genistoids</taxon>
        <taxon>Genisteae</taxon>
        <taxon>Lupinus</taxon>
    </lineage>
</organism>